<keyword evidence="1" id="KW-0732">Signal</keyword>
<geneLocation type="mitochondrion" evidence="2"/>
<accession>A0A101M2M9</accession>
<protein>
    <submittedName>
        <fullName evidence="2">Uncharacterized protein</fullName>
    </submittedName>
</protein>
<sequence>MVRTSFLCLFKCIIPKTNTLCNAANQVNEGIEISSPQVNETTSVNEDNEMVVDKRTTATEVVQSDPSPLVIDKKAPDRGGDGWRNLMVEELGGEVGYCFPSPNLQLLARCSTASVQSIDVIDCYPCEYKSFNPLLEVRSIVYRAICSITGSRLYLNPLLVVVLSFQSFHSIPAHSIPSLNSIGVSSHLA</sequence>
<gene>
    <name evidence="2" type="ORF">ABT39_MTgene2967</name>
</gene>
<name>A0A101M2M9_PICGL</name>
<feature type="chain" id="PRO_5007100242" evidence="1">
    <location>
        <begin position="20"/>
        <end position="189"/>
    </location>
</feature>
<dbReference type="AlphaFoldDB" id="A0A101M2M9"/>
<keyword evidence="2" id="KW-0496">Mitochondrion</keyword>
<reference evidence="2" key="1">
    <citation type="journal article" date="2015" name="Genome Biol. Evol.">
        <title>Organellar Genomes of White Spruce (Picea glauca): Assembly and Annotation.</title>
        <authorList>
            <person name="Jackman S.D."/>
            <person name="Warren R.L."/>
            <person name="Gibb E.A."/>
            <person name="Vandervalk B.P."/>
            <person name="Mohamadi H."/>
            <person name="Chu J."/>
            <person name="Raymond A."/>
            <person name="Pleasance S."/>
            <person name="Coope R."/>
            <person name="Wildung M.R."/>
            <person name="Ritland C.E."/>
            <person name="Bousquet J."/>
            <person name="Jones S.J."/>
            <person name="Bohlmann J."/>
            <person name="Birol I."/>
        </authorList>
    </citation>
    <scope>NUCLEOTIDE SEQUENCE [LARGE SCALE GENOMIC DNA]</scope>
    <source>
        <tissue evidence="2">Flushing bud</tissue>
    </source>
</reference>
<evidence type="ECO:0000313" key="2">
    <source>
        <dbReference type="EMBL" id="KUM49740.1"/>
    </source>
</evidence>
<organism evidence="2">
    <name type="scientific">Picea glauca</name>
    <name type="common">White spruce</name>
    <name type="synonym">Pinus glauca</name>
    <dbReference type="NCBI Taxonomy" id="3330"/>
    <lineage>
        <taxon>Eukaryota</taxon>
        <taxon>Viridiplantae</taxon>
        <taxon>Streptophyta</taxon>
        <taxon>Embryophyta</taxon>
        <taxon>Tracheophyta</taxon>
        <taxon>Spermatophyta</taxon>
        <taxon>Pinopsida</taxon>
        <taxon>Pinidae</taxon>
        <taxon>Conifers I</taxon>
        <taxon>Pinales</taxon>
        <taxon>Pinaceae</taxon>
        <taxon>Picea</taxon>
    </lineage>
</organism>
<feature type="signal peptide" evidence="1">
    <location>
        <begin position="1"/>
        <end position="19"/>
    </location>
</feature>
<evidence type="ECO:0000256" key="1">
    <source>
        <dbReference type="SAM" id="SignalP"/>
    </source>
</evidence>
<comment type="caution">
    <text evidence="2">The sequence shown here is derived from an EMBL/GenBank/DDBJ whole genome shotgun (WGS) entry which is preliminary data.</text>
</comment>
<dbReference type="EMBL" id="LKAM01000002">
    <property type="protein sequence ID" value="KUM49740.1"/>
    <property type="molecule type" value="Genomic_DNA"/>
</dbReference>
<proteinExistence type="predicted"/>